<evidence type="ECO:0000313" key="3">
    <source>
        <dbReference type="Proteomes" id="UP001516351"/>
    </source>
</evidence>
<reference evidence="2 3" key="1">
    <citation type="submission" date="2020-06" db="EMBL/GenBank/DDBJ databases">
        <title>Synonyms of Asaia species.</title>
        <authorList>
            <person name="Sombolestani A."/>
        </authorList>
    </citation>
    <scope>NUCLEOTIDE SEQUENCE [LARGE SCALE GENOMIC DNA]</scope>
    <source>
        <strain evidence="2 3">LMG 27047</strain>
    </source>
</reference>
<dbReference type="Proteomes" id="UP001516351">
    <property type="component" value="Unassembled WGS sequence"/>
</dbReference>
<feature type="transmembrane region" description="Helical" evidence="1">
    <location>
        <begin position="6"/>
        <end position="28"/>
    </location>
</feature>
<sequence length="161" mass="18053">MSQATDIIQAVGAMLSASVSVITAPLACMQLRDRRASWLPEIEASIEYDLQKNHTGAKIGRMTTGSLKVRIYNPTTRTIVLRSVRIKRPANLFFVERGQIQDKRVKNITLYKALAAGETFWSNWLDLHTALTGSESTIIFTISLQSQKSREKRITINSTID</sequence>
<evidence type="ECO:0000313" key="2">
    <source>
        <dbReference type="EMBL" id="NVN47475.1"/>
    </source>
</evidence>
<proteinExistence type="predicted"/>
<dbReference type="EMBL" id="JABXXV010000006">
    <property type="protein sequence ID" value="NVN47475.1"/>
    <property type="molecule type" value="Genomic_DNA"/>
</dbReference>
<organism evidence="2 3">
    <name type="scientific">Asaia spathodeae</name>
    <dbReference type="NCBI Taxonomy" id="657016"/>
    <lineage>
        <taxon>Bacteria</taxon>
        <taxon>Pseudomonadati</taxon>
        <taxon>Pseudomonadota</taxon>
        <taxon>Alphaproteobacteria</taxon>
        <taxon>Acetobacterales</taxon>
        <taxon>Acetobacteraceae</taxon>
        <taxon>Asaia</taxon>
    </lineage>
</organism>
<dbReference type="RefSeq" id="WP_267311984.1">
    <property type="nucleotide sequence ID" value="NZ_JABXXV010000006.1"/>
</dbReference>
<evidence type="ECO:0000256" key="1">
    <source>
        <dbReference type="SAM" id="Phobius"/>
    </source>
</evidence>
<comment type="caution">
    <text evidence="2">The sequence shown here is derived from an EMBL/GenBank/DDBJ whole genome shotgun (WGS) entry which is preliminary data.</text>
</comment>
<protein>
    <submittedName>
        <fullName evidence="2">Uncharacterized protein</fullName>
    </submittedName>
</protein>
<accession>A0ABX2P7Y8</accession>
<gene>
    <name evidence="2" type="ORF">HW542_11745</name>
</gene>
<keyword evidence="1" id="KW-1133">Transmembrane helix</keyword>
<keyword evidence="3" id="KW-1185">Reference proteome</keyword>
<keyword evidence="1" id="KW-0472">Membrane</keyword>
<keyword evidence="1" id="KW-0812">Transmembrane</keyword>
<name>A0ABX2P7Y8_9PROT</name>